<feature type="transmembrane region" description="Helical" evidence="6">
    <location>
        <begin position="497"/>
        <end position="518"/>
    </location>
</feature>
<dbReference type="Proteomes" id="UP000245060">
    <property type="component" value="Unassembled WGS sequence"/>
</dbReference>
<feature type="transmembrane region" description="Helical" evidence="6">
    <location>
        <begin position="122"/>
        <end position="139"/>
    </location>
</feature>
<dbReference type="NCBIfam" id="NF041756">
    <property type="entry name" value="EfeU"/>
    <property type="match status" value="1"/>
</dbReference>
<feature type="transmembrane region" description="Helical" evidence="6">
    <location>
        <begin position="84"/>
        <end position="102"/>
    </location>
</feature>
<organism evidence="8 10">
    <name type="scientific">Mycobacterium montefiorense</name>
    <dbReference type="NCBI Taxonomy" id="154654"/>
    <lineage>
        <taxon>Bacteria</taxon>
        <taxon>Bacillati</taxon>
        <taxon>Actinomycetota</taxon>
        <taxon>Actinomycetes</taxon>
        <taxon>Mycobacteriales</taxon>
        <taxon>Mycobacteriaceae</taxon>
        <taxon>Mycobacterium</taxon>
        <taxon>Mycobacterium simiae complex</taxon>
    </lineage>
</organism>
<protein>
    <recommendedName>
        <fullName evidence="11">High-affinity Fe2+/Pb2+ permease</fullName>
    </recommendedName>
</protein>
<evidence type="ECO:0000256" key="2">
    <source>
        <dbReference type="ARBA" id="ARBA00008333"/>
    </source>
</evidence>
<evidence type="ECO:0000256" key="3">
    <source>
        <dbReference type="ARBA" id="ARBA00022692"/>
    </source>
</evidence>
<comment type="subcellular location">
    <subcellularLocation>
        <location evidence="1">Membrane</location>
        <topology evidence="1">Multi-pass membrane protein</topology>
    </subcellularLocation>
</comment>
<feature type="transmembrane region" description="Helical" evidence="6">
    <location>
        <begin position="160"/>
        <end position="181"/>
    </location>
</feature>
<feature type="transmembrane region" description="Helical" evidence="6">
    <location>
        <begin position="193"/>
        <end position="213"/>
    </location>
</feature>
<dbReference type="GO" id="GO:0015093">
    <property type="term" value="F:ferrous iron transmembrane transporter activity"/>
    <property type="evidence" value="ECO:0007669"/>
    <property type="project" value="TreeGrafter"/>
</dbReference>
<keyword evidence="4 6" id="KW-1133">Transmembrane helix</keyword>
<evidence type="ECO:0000313" key="10">
    <source>
        <dbReference type="Proteomes" id="UP001139505"/>
    </source>
</evidence>
<keyword evidence="9" id="KW-1185">Reference proteome</keyword>
<keyword evidence="5 6" id="KW-0472">Membrane</keyword>
<accession>A0AA37PKA7</accession>
<feature type="transmembrane region" description="Helical" evidence="6">
    <location>
        <begin position="52"/>
        <end position="72"/>
    </location>
</feature>
<dbReference type="EMBL" id="BFCH01000018">
    <property type="protein sequence ID" value="GBG39211.1"/>
    <property type="molecule type" value="Genomic_DNA"/>
</dbReference>
<dbReference type="PANTHER" id="PTHR31632:SF2">
    <property type="entry name" value="PLASMA MEMBRANE IRON PERMEASE"/>
    <property type="match status" value="1"/>
</dbReference>
<evidence type="ECO:0008006" key="11">
    <source>
        <dbReference type="Google" id="ProtNLM"/>
    </source>
</evidence>
<comment type="caution">
    <text evidence="8">The sequence shown here is derived from an EMBL/GenBank/DDBJ whole genome shotgun (WGS) entry which is preliminary data.</text>
</comment>
<evidence type="ECO:0000313" key="9">
    <source>
        <dbReference type="Proteomes" id="UP000245060"/>
    </source>
</evidence>
<reference evidence="9" key="2">
    <citation type="submission" date="2018-04" db="EMBL/GenBank/DDBJ databases">
        <title>Draft genome sequence of Mycobacterium montefiorense isolated from Japanese black salamander.</title>
        <authorList>
            <person name="Fukano H."/>
            <person name="Yoshida M."/>
            <person name="Shimizu A."/>
            <person name="Iwao H."/>
            <person name="Kurata O."/>
            <person name="Katayama Y."/>
            <person name="Omatsu T."/>
            <person name="Mizutani T."/>
            <person name="Wada S."/>
            <person name="Hoshino Y."/>
        </authorList>
    </citation>
    <scope>NUCLEOTIDE SEQUENCE [LARGE SCALE GENOMIC DNA]</scope>
    <source>
        <strain evidence="9">BS</strain>
    </source>
</reference>
<evidence type="ECO:0000313" key="7">
    <source>
        <dbReference type="EMBL" id="GBG39211.1"/>
    </source>
</evidence>
<dbReference type="PANTHER" id="PTHR31632">
    <property type="entry name" value="IRON TRANSPORTER FTH1"/>
    <property type="match status" value="1"/>
</dbReference>
<keyword evidence="3 6" id="KW-0812">Transmembrane</keyword>
<reference evidence="8" key="4">
    <citation type="submission" date="2022-04" db="EMBL/GenBank/DDBJ databases">
        <authorList>
            <person name="Komine T."/>
            <person name="Fukano H."/>
            <person name="Wada S."/>
        </authorList>
    </citation>
    <scope>NUCLEOTIDE SEQUENCE</scope>
    <source>
        <strain evidence="8">NJB18185</strain>
    </source>
</reference>
<evidence type="ECO:0000256" key="1">
    <source>
        <dbReference type="ARBA" id="ARBA00004141"/>
    </source>
</evidence>
<dbReference type="AlphaFoldDB" id="A0AA37PKA7"/>
<feature type="transmembrane region" description="Helical" evidence="6">
    <location>
        <begin position="258"/>
        <end position="279"/>
    </location>
</feature>
<feature type="transmembrane region" description="Helical" evidence="6">
    <location>
        <begin position="234"/>
        <end position="252"/>
    </location>
</feature>
<gene>
    <name evidence="7" type="ORF">MmonteBS_35830</name>
    <name evidence="8" type="ORF">NJB18185_12400</name>
</gene>
<dbReference type="Pfam" id="PF03239">
    <property type="entry name" value="FTR1"/>
    <property type="match status" value="1"/>
</dbReference>
<sequence>MRGTGIGRMQGVFVVFLGTFLIGLREGLEATLIVSIVAAFLKRNGQSTRPMFVGVGLAVLISIAVGVGLDLFSATLPQAQQEMMETVINAIAVVFVTSMIIWMNRNAMRLKGELEREAQQALNRGGALALVVMAFLAVLKEGFETSVFLLAAAETSHGNRWFAVLGGAVGIGVAIVLGIGLYFGGLKLNLGRFFRITGVFLVLIAAGLVLGALRTAHEAGWVTIGQRQMLDFSAWIPSQSVLGALLAGVFGIPTDPRLIEVLGWLLYAAPVLVAFLWPARLAVTPRTRCRLLAAASAALVVVAAVLAIAVPAGSSSPSVRARTVADRTGHTARVSLLTGSPGPALSVTPQGTATVRSIPLAPVGDQTVDGLPVQLWQGSEAAGADGAEAVTLDQLLSMTGGRLPVGLAVGRTPGPFRGQWSTTTVYTVLAQGDSVINAQATSNRTAILTGGGLTGAKTVSLGGLPTDWSTSGAEDRSTAAEIVASAQKHAERQLWNVWLPLVLACFALACAVGAIISMRGIARAEQERKTSDSESHRPGNVPVS</sequence>
<reference evidence="7" key="1">
    <citation type="journal article" date="2018" name="Genome Announc.">
        <title>Draft Genome Sequence of Mycobacterium montefiorense Isolated from Japanese Black Salamander (Hynobius nigrescens).</title>
        <authorList>
            <person name="Fukano H."/>
            <person name="Yoshida M."/>
            <person name="Shimizu A."/>
            <person name="Iwao H."/>
            <person name="Katayama Y."/>
            <person name="Omatsu T."/>
            <person name="Mizutani T."/>
            <person name="Kurata O."/>
            <person name="Wada S."/>
            <person name="Hoshino Y."/>
        </authorList>
    </citation>
    <scope>NUCLEOTIDE SEQUENCE</scope>
    <source>
        <strain evidence="7">BS</strain>
    </source>
</reference>
<reference evidence="8" key="3">
    <citation type="journal article" date="2022" name="Microbiol. Resour. Announc.">
        <title>Draft Genome Sequences of Eight Mycobacterium montefiorense Strains Isolated from Salamanders in Captivity.</title>
        <authorList>
            <person name="Komine T."/>
            <person name="Ihara H."/>
            <person name="Fukano H."/>
            <person name="Hoshino Y."/>
            <person name="Kurata O."/>
            <person name="Wada S."/>
        </authorList>
    </citation>
    <scope>NUCLEOTIDE SEQUENCE</scope>
    <source>
        <strain evidence="8">NJB18185</strain>
    </source>
</reference>
<comment type="similarity">
    <text evidence="2">Belongs to the oxidase-dependent Fe transporter (OFeT) (TC 9.A.10.1) family.</text>
</comment>
<feature type="transmembrane region" description="Helical" evidence="6">
    <location>
        <begin position="291"/>
        <end position="312"/>
    </location>
</feature>
<proteinExistence type="inferred from homology"/>
<feature type="transmembrane region" description="Helical" evidence="6">
    <location>
        <begin position="12"/>
        <end position="40"/>
    </location>
</feature>
<dbReference type="EMBL" id="BQYH01000005">
    <property type="protein sequence ID" value="GKU71464.1"/>
    <property type="molecule type" value="Genomic_DNA"/>
</dbReference>
<evidence type="ECO:0000256" key="6">
    <source>
        <dbReference type="SAM" id="Phobius"/>
    </source>
</evidence>
<evidence type="ECO:0000313" key="8">
    <source>
        <dbReference type="EMBL" id="GKU71464.1"/>
    </source>
</evidence>
<evidence type="ECO:0000256" key="5">
    <source>
        <dbReference type="ARBA" id="ARBA00023136"/>
    </source>
</evidence>
<dbReference type="InterPro" id="IPR004923">
    <property type="entry name" value="FTR1/Fip1/EfeU"/>
</dbReference>
<name>A0AA37PKA7_9MYCO</name>
<dbReference type="Proteomes" id="UP001139505">
    <property type="component" value="Unassembled WGS sequence"/>
</dbReference>
<dbReference type="GO" id="GO:0033573">
    <property type="term" value="C:high-affinity iron permease complex"/>
    <property type="evidence" value="ECO:0007669"/>
    <property type="project" value="InterPro"/>
</dbReference>
<evidence type="ECO:0000256" key="4">
    <source>
        <dbReference type="ARBA" id="ARBA00022989"/>
    </source>
</evidence>